<reference evidence="2" key="2">
    <citation type="submission" date="2022-06" db="UniProtKB">
        <authorList>
            <consortium name="EnsemblMetazoa"/>
        </authorList>
    </citation>
    <scope>IDENTIFICATION</scope>
    <source>
        <strain evidence="2">DF5081</strain>
    </source>
</reference>
<evidence type="ECO:0000256" key="1">
    <source>
        <dbReference type="SAM" id="MobiDB-lite"/>
    </source>
</evidence>
<keyword evidence="3" id="KW-1185">Reference proteome</keyword>
<feature type="compositionally biased region" description="Basic and acidic residues" evidence="1">
    <location>
        <begin position="17"/>
        <end position="28"/>
    </location>
</feature>
<dbReference type="AlphaFoldDB" id="A0A8R1DW45"/>
<feature type="region of interest" description="Disordered" evidence="1">
    <location>
        <begin position="17"/>
        <end position="90"/>
    </location>
</feature>
<feature type="compositionally biased region" description="Basic and acidic residues" evidence="1">
    <location>
        <begin position="73"/>
        <end position="90"/>
    </location>
</feature>
<evidence type="ECO:0000313" key="2">
    <source>
        <dbReference type="EnsemblMetazoa" id="CJA13881.1"/>
    </source>
</evidence>
<organism evidence="2 3">
    <name type="scientific">Caenorhabditis japonica</name>
    <dbReference type="NCBI Taxonomy" id="281687"/>
    <lineage>
        <taxon>Eukaryota</taxon>
        <taxon>Metazoa</taxon>
        <taxon>Ecdysozoa</taxon>
        <taxon>Nematoda</taxon>
        <taxon>Chromadorea</taxon>
        <taxon>Rhabditida</taxon>
        <taxon>Rhabditina</taxon>
        <taxon>Rhabditomorpha</taxon>
        <taxon>Rhabditoidea</taxon>
        <taxon>Rhabditidae</taxon>
        <taxon>Peloderinae</taxon>
        <taxon>Caenorhabditis</taxon>
    </lineage>
</organism>
<evidence type="ECO:0000313" key="3">
    <source>
        <dbReference type="Proteomes" id="UP000005237"/>
    </source>
</evidence>
<proteinExistence type="predicted"/>
<feature type="compositionally biased region" description="Basic and acidic residues" evidence="1">
    <location>
        <begin position="46"/>
        <end position="56"/>
    </location>
</feature>
<accession>A0A8R1DW45</accession>
<sequence length="90" mass="10360">MSTIITLLRRLLFRRRATTEKSSRDSQKSQKSRTKSLNLPATNSSLRDKNRTEISVKRGSQVTIRHRSQSVTVERKHVSTKGTDKVCRFS</sequence>
<reference evidence="3" key="1">
    <citation type="submission" date="2010-08" db="EMBL/GenBank/DDBJ databases">
        <authorList>
            <consortium name="Caenorhabditis japonica Sequencing Consortium"/>
            <person name="Wilson R.K."/>
        </authorList>
    </citation>
    <scope>NUCLEOTIDE SEQUENCE [LARGE SCALE GENOMIC DNA]</scope>
    <source>
        <strain evidence="3">DF5081</strain>
    </source>
</reference>
<protein>
    <submittedName>
        <fullName evidence="2">Uncharacterized protein</fullName>
    </submittedName>
</protein>
<dbReference type="Proteomes" id="UP000005237">
    <property type="component" value="Unassembled WGS sequence"/>
</dbReference>
<name>A0A8R1DW45_CAEJA</name>
<dbReference type="EnsemblMetazoa" id="CJA13881.1">
    <property type="protein sequence ID" value="CJA13881.1"/>
    <property type="gene ID" value="WBGene00133085"/>
</dbReference>